<feature type="compositionally biased region" description="Basic residues" evidence="1">
    <location>
        <begin position="268"/>
        <end position="280"/>
    </location>
</feature>
<feature type="region of interest" description="Disordered" evidence="1">
    <location>
        <begin position="33"/>
        <end position="138"/>
    </location>
</feature>
<comment type="caution">
    <text evidence="3">The sequence shown here is derived from an EMBL/GenBank/DDBJ whole genome shotgun (WGS) entry which is preliminary data.</text>
</comment>
<feature type="compositionally biased region" description="Polar residues" evidence="1">
    <location>
        <begin position="344"/>
        <end position="354"/>
    </location>
</feature>
<dbReference type="EMBL" id="QXFU01000673">
    <property type="protein sequence ID" value="KAE9024957.1"/>
    <property type="molecule type" value="Genomic_DNA"/>
</dbReference>
<dbReference type="EMBL" id="QXFV01000684">
    <property type="protein sequence ID" value="KAE9030586.1"/>
    <property type="molecule type" value="Genomic_DNA"/>
</dbReference>
<evidence type="ECO:0000313" key="6">
    <source>
        <dbReference type="Proteomes" id="UP000434957"/>
    </source>
</evidence>
<evidence type="ECO:0000313" key="7">
    <source>
        <dbReference type="Proteomes" id="UP000435112"/>
    </source>
</evidence>
<accession>A0A6A3MGB7</accession>
<dbReference type="AlphaFoldDB" id="A0A6A3MGB7"/>
<feature type="compositionally biased region" description="Basic and acidic residues" evidence="1">
    <location>
        <begin position="50"/>
        <end position="67"/>
    </location>
</feature>
<dbReference type="Proteomes" id="UP000429607">
    <property type="component" value="Unassembled WGS sequence"/>
</dbReference>
<dbReference type="Proteomes" id="UP000434957">
    <property type="component" value="Unassembled WGS sequence"/>
</dbReference>
<protein>
    <submittedName>
        <fullName evidence="3">Uncharacterized protein</fullName>
    </submittedName>
</protein>
<gene>
    <name evidence="3" type="ORF">PR001_g11215</name>
    <name evidence="2" type="ORF">PR002_g11321</name>
    <name evidence="4" type="ORF">PR003_g11645</name>
</gene>
<evidence type="ECO:0000313" key="2">
    <source>
        <dbReference type="EMBL" id="KAE9024957.1"/>
    </source>
</evidence>
<evidence type="ECO:0000313" key="3">
    <source>
        <dbReference type="EMBL" id="KAE9030586.1"/>
    </source>
</evidence>
<feature type="compositionally biased region" description="Acidic residues" evidence="1">
    <location>
        <begin position="368"/>
        <end position="393"/>
    </location>
</feature>
<feature type="compositionally biased region" description="Polar residues" evidence="1">
    <location>
        <begin position="399"/>
        <end position="410"/>
    </location>
</feature>
<feature type="region of interest" description="Disordered" evidence="1">
    <location>
        <begin position="162"/>
        <end position="218"/>
    </location>
</feature>
<feature type="compositionally biased region" description="Polar residues" evidence="1">
    <location>
        <begin position="162"/>
        <end position="188"/>
    </location>
</feature>
<dbReference type="Proteomes" id="UP000435112">
    <property type="component" value="Unassembled WGS sequence"/>
</dbReference>
<reference evidence="5 7" key="1">
    <citation type="submission" date="2018-09" db="EMBL/GenBank/DDBJ databases">
        <title>Genomic investigation of the strawberry pathogen Phytophthora fragariae indicates pathogenicity is determined by transcriptional variation in three key races.</title>
        <authorList>
            <person name="Adams T.M."/>
            <person name="Armitage A.D."/>
            <person name="Sobczyk M.K."/>
            <person name="Bates H.J."/>
            <person name="Dunwell J.M."/>
            <person name="Nellist C.F."/>
            <person name="Harrison R.J."/>
        </authorList>
    </citation>
    <scope>NUCLEOTIDE SEQUENCE [LARGE SCALE GENOMIC DNA]</scope>
    <source>
        <strain evidence="3 5">SCRP249</strain>
        <strain evidence="2 7">SCRP324</strain>
        <strain evidence="4 6">SCRP333</strain>
    </source>
</reference>
<feature type="region of interest" description="Disordered" evidence="1">
    <location>
        <begin position="268"/>
        <end position="289"/>
    </location>
</feature>
<evidence type="ECO:0000256" key="1">
    <source>
        <dbReference type="SAM" id="MobiDB-lite"/>
    </source>
</evidence>
<sequence length="461" mass="51781">MPLRGSASCSAFDVSTRKVPSLALVPRGHLKHAVRAKRKEAGSLQPGARGVEHATQREEARGAHRTEDEIERSFSLPSLSPSPSPPRPTRRRTLSDTLEEEAEELQPVGSQKPNPLQIKEEEEQEQEEEEELDGDDGQAELRLGERFLNMMALMARLSTQSLGDNPSRLARTNTERSLSLVRSSTERTLMSIAPASSPPSSPTPIQLPSPPKSLLKSPKHAVREVSKRLPRALQGSLTFDICMLLPAPMDERQSPLRSPIRRKRLRKRVRRRKLRRRARRTWQASHASWPPHASADYIVDHSRVDIAGVSAARLVERLGERKVNTQTLPRVISMPLPPLRQAKRSVQVTKSPTEAASDIDAQERDSHDSEDELYDDEEREEDVEDDTQDEDAETPPPSSDFTEVAISSPQDEPDADHAPVQPKKRPLYHQPAWISPELHAWLVESGLFVTKPRHELLSSEF</sequence>
<keyword evidence="6" id="KW-1185">Reference proteome</keyword>
<proteinExistence type="predicted"/>
<feature type="compositionally biased region" description="Acidic residues" evidence="1">
    <location>
        <begin position="120"/>
        <end position="138"/>
    </location>
</feature>
<evidence type="ECO:0000313" key="4">
    <source>
        <dbReference type="EMBL" id="KAE9338166.1"/>
    </source>
</evidence>
<organism evidence="3 5">
    <name type="scientific">Phytophthora rubi</name>
    <dbReference type="NCBI Taxonomy" id="129364"/>
    <lineage>
        <taxon>Eukaryota</taxon>
        <taxon>Sar</taxon>
        <taxon>Stramenopiles</taxon>
        <taxon>Oomycota</taxon>
        <taxon>Peronosporomycetes</taxon>
        <taxon>Peronosporales</taxon>
        <taxon>Peronosporaceae</taxon>
        <taxon>Phytophthora</taxon>
    </lineage>
</organism>
<dbReference type="OrthoDB" id="120310at2759"/>
<dbReference type="EMBL" id="QXFT01000674">
    <property type="protein sequence ID" value="KAE9338166.1"/>
    <property type="molecule type" value="Genomic_DNA"/>
</dbReference>
<feature type="compositionally biased region" description="Pro residues" evidence="1">
    <location>
        <begin position="196"/>
        <end position="211"/>
    </location>
</feature>
<feature type="region of interest" description="Disordered" evidence="1">
    <location>
        <begin position="342"/>
        <end position="424"/>
    </location>
</feature>
<name>A0A6A3MGB7_9STRA</name>
<evidence type="ECO:0000313" key="5">
    <source>
        <dbReference type="Proteomes" id="UP000429607"/>
    </source>
</evidence>